<evidence type="ECO:0000256" key="1">
    <source>
        <dbReference type="SAM" id="MobiDB-lite"/>
    </source>
</evidence>
<dbReference type="EMBL" id="JAQOWY010000001">
    <property type="protein sequence ID" value="KAK1857230.1"/>
    <property type="molecule type" value="Genomic_DNA"/>
</dbReference>
<sequence length="319" mass="35319">MTARAGTREATCWDVKNRQIDQMRAPRESNPTVDVDRRHDTVTGSLEMMPSTDNTHVVSQCGLGGQRWASRSRGAVCPGRDRAGRASHRIASQRRRYITPRASHPDLDMDLTGPDPDPGGGGSSFTPAGSSGRRWWEETPGCQSRGPGPRLVPLRLISETRLDDSNRITTRTGTTHARHHAITNRSLEANLEPAPARQSTFEKLRRVCLCVCQFLLRPYHLRNPPDSLSLPLHLSTWQVPFDIPRYSNGLDECRRGPCQTRAATHIPYRTSVRLESWNGPDIPPKTTAWQTPAAATAVVRSAGHRDDDGASRRALSSST</sequence>
<organism evidence="2 3">
    <name type="scientific">Colletotrichum chrysophilum</name>
    <dbReference type="NCBI Taxonomy" id="1836956"/>
    <lineage>
        <taxon>Eukaryota</taxon>
        <taxon>Fungi</taxon>
        <taxon>Dikarya</taxon>
        <taxon>Ascomycota</taxon>
        <taxon>Pezizomycotina</taxon>
        <taxon>Sordariomycetes</taxon>
        <taxon>Hypocreomycetidae</taxon>
        <taxon>Glomerellales</taxon>
        <taxon>Glomerellaceae</taxon>
        <taxon>Colletotrichum</taxon>
        <taxon>Colletotrichum gloeosporioides species complex</taxon>
    </lineage>
</organism>
<dbReference type="AlphaFoldDB" id="A0AAD9B2M1"/>
<feature type="compositionally biased region" description="Low complexity" evidence="1">
    <location>
        <begin position="284"/>
        <end position="297"/>
    </location>
</feature>
<dbReference type="Proteomes" id="UP001243330">
    <property type="component" value="Unassembled WGS sequence"/>
</dbReference>
<reference evidence="2" key="1">
    <citation type="submission" date="2023-01" db="EMBL/GenBank/DDBJ databases">
        <title>Colletotrichum chrysophilum M932 genome sequence.</title>
        <authorList>
            <person name="Baroncelli R."/>
        </authorList>
    </citation>
    <scope>NUCLEOTIDE SEQUENCE</scope>
    <source>
        <strain evidence="2">M932</strain>
    </source>
</reference>
<proteinExistence type="predicted"/>
<comment type="caution">
    <text evidence="2">The sequence shown here is derived from an EMBL/GenBank/DDBJ whole genome shotgun (WGS) entry which is preliminary data.</text>
</comment>
<feature type="region of interest" description="Disordered" evidence="1">
    <location>
        <begin position="283"/>
        <end position="319"/>
    </location>
</feature>
<protein>
    <submittedName>
        <fullName evidence="2">Uncharacterized protein</fullName>
    </submittedName>
</protein>
<gene>
    <name evidence="2" type="ORF">CCHR01_00011</name>
</gene>
<feature type="compositionally biased region" description="Basic residues" evidence="1">
    <location>
        <begin position="85"/>
        <end position="98"/>
    </location>
</feature>
<evidence type="ECO:0000313" key="2">
    <source>
        <dbReference type="EMBL" id="KAK1857230.1"/>
    </source>
</evidence>
<evidence type="ECO:0000313" key="3">
    <source>
        <dbReference type="Proteomes" id="UP001243330"/>
    </source>
</evidence>
<accession>A0AAD9B2M1</accession>
<feature type="region of interest" description="Disordered" evidence="1">
    <location>
        <begin position="71"/>
        <end position="150"/>
    </location>
</feature>
<keyword evidence="3" id="KW-1185">Reference proteome</keyword>
<name>A0AAD9B2M1_9PEZI</name>